<dbReference type="RefSeq" id="WP_188908299.1">
    <property type="nucleotide sequence ID" value="NZ_BMIQ01000003.1"/>
</dbReference>
<accession>A0A916ZKE2</accession>
<protein>
    <submittedName>
        <fullName evidence="4">4-carboxymuconolactone decarboxylase</fullName>
    </submittedName>
</protein>
<proteinExistence type="predicted"/>
<dbReference type="InterPro" id="IPR052512">
    <property type="entry name" value="4CMD/NDH-1_regulator"/>
</dbReference>
<feature type="chain" id="PRO_5036995632" evidence="2">
    <location>
        <begin position="21"/>
        <end position="259"/>
    </location>
</feature>
<feature type="signal peptide" evidence="2">
    <location>
        <begin position="1"/>
        <end position="20"/>
    </location>
</feature>
<evidence type="ECO:0000256" key="2">
    <source>
        <dbReference type="SAM" id="SignalP"/>
    </source>
</evidence>
<dbReference type="Proteomes" id="UP000644699">
    <property type="component" value="Unassembled WGS sequence"/>
</dbReference>
<evidence type="ECO:0000256" key="1">
    <source>
        <dbReference type="SAM" id="MobiDB-lite"/>
    </source>
</evidence>
<dbReference type="PANTHER" id="PTHR33570:SF9">
    <property type="entry name" value="BLL4600 PROTEIN"/>
    <property type="match status" value="1"/>
</dbReference>
<gene>
    <name evidence="4" type="ORF">GCM10011390_21370</name>
</gene>
<dbReference type="AlphaFoldDB" id="A0A916ZKE2"/>
<reference evidence="4" key="1">
    <citation type="journal article" date="2014" name="Int. J. Syst. Evol. Microbiol.">
        <title>Complete genome sequence of Corynebacterium casei LMG S-19264T (=DSM 44701T), isolated from a smear-ripened cheese.</title>
        <authorList>
            <consortium name="US DOE Joint Genome Institute (JGI-PGF)"/>
            <person name="Walter F."/>
            <person name="Albersmeier A."/>
            <person name="Kalinowski J."/>
            <person name="Ruckert C."/>
        </authorList>
    </citation>
    <scope>NUCLEOTIDE SEQUENCE</scope>
    <source>
        <strain evidence="4">CGMCC 1.15367</strain>
    </source>
</reference>
<evidence type="ECO:0000259" key="3">
    <source>
        <dbReference type="Pfam" id="PF02627"/>
    </source>
</evidence>
<comment type="caution">
    <text evidence="4">The sequence shown here is derived from an EMBL/GenBank/DDBJ whole genome shotgun (WGS) entry which is preliminary data.</text>
</comment>
<dbReference type="Pfam" id="PF02627">
    <property type="entry name" value="CMD"/>
    <property type="match status" value="2"/>
</dbReference>
<evidence type="ECO:0000313" key="5">
    <source>
        <dbReference type="Proteomes" id="UP000644699"/>
    </source>
</evidence>
<dbReference type="EMBL" id="BMIQ01000003">
    <property type="protein sequence ID" value="GGE02261.1"/>
    <property type="molecule type" value="Genomic_DNA"/>
</dbReference>
<dbReference type="InterPro" id="IPR029032">
    <property type="entry name" value="AhpD-like"/>
</dbReference>
<keyword evidence="2" id="KW-0732">Signal</keyword>
<organism evidence="4 5">
    <name type="scientific">Aureimonas endophytica</name>
    <dbReference type="NCBI Taxonomy" id="2027858"/>
    <lineage>
        <taxon>Bacteria</taxon>
        <taxon>Pseudomonadati</taxon>
        <taxon>Pseudomonadota</taxon>
        <taxon>Alphaproteobacteria</taxon>
        <taxon>Hyphomicrobiales</taxon>
        <taxon>Aurantimonadaceae</taxon>
        <taxon>Aureimonas</taxon>
    </lineage>
</organism>
<name>A0A916ZKE2_9HYPH</name>
<dbReference type="GO" id="GO:0051920">
    <property type="term" value="F:peroxiredoxin activity"/>
    <property type="evidence" value="ECO:0007669"/>
    <property type="project" value="InterPro"/>
</dbReference>
<dbReference type="InterPro" id="IPR003779">
    <property type="entry name" value="CMD-like"/>
</dbReference>
<reference evidence="4" key="2">
    <citation type="submission" date="2020-09" db="EMBL/GenBank/DDBJ databases">
        <authorList>
            <person name="Sun Q."/>
            <person name="Zhou Y."/>
        </authorList>
    </citation>
    <scope>NUCLEOTIDE SEQUENCE</scope>
    <source>
        <strain evidence="4">CGMCC 1.15367</strain>
    </source>
</reference>
<dbReference type="SUPFAM" id="SSF69118">
    <property type="entry name" value="AhpD-like"/>
    <property type="match status" value="2"/>
</dbReference>
<dbReference type="PANTHER" id="PTHR33570">
    <property type="entry name" value="4-CARBOXYMUCONOLACTONE DECARBOXYLASE FAMILY PROTEIN"/>
    <property type="match status" value="1"/>
</dbReference>
<dbReference type="Gene3D" id="1.20.1290.10">
    <property type="entry name" value="AhpD-like"/>
    <property type="match status" value="1"/>
</dbReference>
<feature type="region of interest" description="Disordered" evidence="1">
    <location>
        <begin position="136"/>
        <end position="162"/>
    </location>
</feature>
<feature type="domain" description="Carboxymuconolactone decarboxylase-like" evidence="3">
    <location>
        <begin position="44"/>
        <end position="126"/>
    </location>
</feature>
<sequence length="259" mass="27526">MNLLAAALSMSVAGLAPALAQEERRARVAPSVTAADVEAVSPVLARHLRGTLLGEVWSRPGMSARDRSVVTVAALVARNQATEMPFYFGRALDSGVTPAELSEIIAHLAWYSGFPNAVSAVAAARDVFAERGVEAEQLPAASPEPLPQDEAAEAARHRSVSENVGPVSQGVVDYTDMLFDDVWRRPGLAPRDRSLVTLSALVVSGQSAQVTFHLNRAMDNGLTREEVSETLTQLAFYGGWPNVMSAVPVVKDVLAKRGG</sequence>
<feature type="domain" description="Carboxymuconolactone decarboxylase-like" evidence="3">
    <location>
        <begin position="174"/>
        <end position="252"/>
    </location>
</feature>
<evidence type="ECO:0000313" key="4">
    <source>
        <dbReference type="EMBL" id="GGE02261.1"/>
    </source>
</evidence>
<keyword evidence="5" id="KW-1185">Reference proteome</keyword>